<keyword evidence="4" id="KW-0539">Nucleus</keyword>
<dbReference type="STRING" id="1965070.A0A443RI91"/>
<dbReference type="GO" id="GO:0005634">
    <property type="term" value="C:nucleus"/>
    <property type="evidence" value="ECO:0007669"/>
    <property type="project" value="UniProtKB-SubCell"/>
</dbReference>
<dbReference type="Proteomes" id="UP000285301">
    <property type="component" value="Unassembled WGS sequence"/>
</dbReference>
<dbReference type="CDD" id="cd07978">
    <property type="entry name" value="HFD_TAF13"/>
    <property type="match status" value="1"/>
</dbReference>
<dbReference type="GO" id="GO:0006366">
    <property type="term" value="P:transcription by RNA polymerase II"/>
    <property type="evidence" value="ECO:0007669"/>
    <property type="project" value="InterPro"/>
</dbReference>
<sequence>MLESALLIEEIVLDQMVSLLLQAAQIATSRGSQYVGLEDILFLMRKDKVKLVRLFRYLSIKDMKATLLRGTGIEDESVEDCGSNCEASIQPLEAKPQQTKRVKLCYDFLSSIDQTGELLSVFDDDFFDEIKYRRNLRVERMTVNMTESQYLKYFEARQASFANKARPTKFRDWLMRDNLVQLKPDAFAIEVLQYLAYETVAEIVDLALLVKQDAERQKLDPVSCFISSKMQNPDYPLFHLDPDVVTLTTPSSNAHEETLQTTADKSQVSPKAKRRKTDDGHCSPEITQPHRIRPEDIKEALRRYWTPSGPSSLFEKSECKSKLICI</sequence>
<evidence type="ECO:0000256" key="2">
    <source>
        <dbReference type="ARBA" id="ARBA00023015"/>
    </source>
</evidence>
<reference evidence="6 7" key="1">
    <citation type="journal article" date="2018" name="Gigascience">
        <title>Genomes of trombidid mites reveal novel predicted allergens and laterally-transferred genes associated with secondary metabolism.</title>
        <authorList>
            <person name="Dong X."/>
            <person name="Chaisiri K."/>
            <person name="Xia D."/>
            <person name="Armstrong S.D."/>
            <person name="Fang Y."/>
            <person name="Donnelly M.J."/>
            <person name="Kadowaki T."/>
            <person name="McGarry J.W."/>
            <person name="Darby A.C."/>
            <person name="Makepeace B.L."/>
        </authorList>
    </citation>
    <scope>NUCLEOTIDE SEQUENCE [LARGE SCALE GENOMIC DNA]</scope>
    <source>
        <strain evidence="6">UoL-WK</strain>
    </source>
</reference>
<proteinExistence type="predicted"/>
<evidence type="ECO:0000313" key="7">
    <source>
        <dbReference type="Proteomes" id="UP000285301"/>
    </source>
</evidence>
<feature type="compositionally biased region" description="Polar residues" evidence="5">
    <location>
        <begin position="251"/>
        <end position="269"/>
    </location>
</feature>
<protein>
    <submittedName>
        <fullName evidence="6">Transcription initiation protein SPT3-like protein</fullName>
    </submittedName>
</protein>
<dbReference type="PANTHER" id="PTHR11380">
    <property type="entry name" value="TRANSCRIPTION INITIATION FACTOR TFIID/SUPT3-RELATED"/>
    <property type="match status" value="1"/>
</dbReference>
<evidence type="ECO:0000256" key="5">
    <source>
        <dbReference type="SAM" id="MobiDB-lite"/>
    </source>
</evidence>
<dbReference type="EMBL" id="NCKU01000579">
    <property type="protein sequence ID" value="RWS14968.1"/>
    <property type="molecule type" value="Genomic_DNA"/>
</dbReference>
<evidence type="ECO:0000256" key="1">
    <source>
        <dbReference type="ARBA" id="ARBA00004123"/>
    </source>
</evidence>
<name>A0A443RI91_9ACAR</name>
<comment type="caution">
    <text evidence="6">The sequence shown here is derived from an EMBL/GenBank/DDBJ whole genome shotgun (WGS) entry which is preliminary data.</text>
</comment>
<dbReference type="InterPro" id="IPR003195">
    <property type="entry name" value="TFIID_TAF13"/>
</dbReference>
<dbReference type="AlphaFoldDB" id="A0A443RI91"/>
<gene>
    <name evidence="6" type="ORF">B4U79_12476</name>
</gene>
<evidence type="ECO:0000256" key="3">
    <source>
        <dbReference type="ARBA" id="ARBA00023163"/>
    </source>
</evidence>
<evidence type="ECO:0000313" key="6">
    <source>
        <dbReference type="EMBL" id="RWS14968.1"/>
    </source>
</evidence>
<keyword evidence="7" id="KW-1185">Reference proteome</keyword>
<keyword evidence="2" id="KW-0805">Transcription regulation</keyword>
<dbReference type="Pfam" id="PF02269">
    <property type="entry name" value="TFIID-18kDa"/>
    <property type="match status" value="1"/>
</dbReference>
<dbReference type="PANTHER" id="PTHR11380:SF16">
    <property type="entry name" value="TRANSCRIPTION INITIATION PROTEIN SPT3 HOMOLOG"/>
    <property type="match status" value="1"/>
</dbReference>
<accession>A0A443RI91</accession>
<organism evidence="6 7">
    <name type="scientific">Dinothrombium tinctorium</name>
    <dbReference type="NCBI Taxonomy" id="1965070"/>
    <lineage>
        <taxon>Eukaryota</taxon>
        <taxon>Metazoa</taxon>
        <taxon>Ecdysozoa</taxon>
        <taxon>Arthropoda</taxon>
        <taxon>Chelicerata</taxon>
        <taxon>Arachnida</taxon>
        <taxon>Acari</taxon>
        <taxon>Acariformes</taxon>
        <taxon>Trombidiformes</taxon>
        <taxon>Prostigmata</taxon>
        <taxon>Anystina</taxon>
        <taxon>Parasitengona</taxon>
        <taxon>Trombidioidea</taxon>
        <taxon>Trombidiidae</taxon>
        <taxon>Dinothrombium</taxon>
    </lineage>
</organism>
<dbReference type="GO" id="GO:0003713">
    <property type="term" value="F:transcription coactivator activity"/>
    <property type="evidence" value="ECO:0007669"/>
    <property type="project" value="TreeGrafter"/>
</dbReference>
<dbReference type="OrthoDB" id="440760at2759"/>
<evidence type="ECO:0000256" key="4">
    <source>
        <dbReference type="ARBA" id="ARBA00023242"/>
    </source>
</evidence>
<comment type="subcellular location">
    <subcellularLocation>
        <location evidence="1">Nucleus</location>
    </subcellularLocation>
</comment>
<keyword evidence="3" id="KW-0804">Transcription</keyword>
<feature type="region of interest" description="Disordered" evidence="5">
    <location>
        <begin position="251"/>
        <end position="293"/>
    </location>
</feature>